<feature type="region of interest" description="Disordered" evidence="1">
    <location>
        <begin position="16"/>
        <end position="211"/>
    </location>
</feature>
<feature type="compositionally biased region" description="Low complexity" evidence="1">
    <location>
        <begin position="62"/>
        <end position="75"/>
    </location>
</feature>
<feature type="non-terminal residue" evidence="2">
    <location>
        <position position="211"/>
    </location>
</feature>
<feature type="compositionally biased region" description="Polar residues" evidence="1">
    <location>
        <begin position="151"/>
        <end position="165"/>
    </location>
</feature>
<feature type="compositionally biased region" description="Polar residues" evidence="1">
    <location>
        <begin position="76"/>
        <end position="93"/>
    </location>
</feature>
<name>A0A0B7AJK5_9EUPU</name>
<dbReference type="EMBL" id="HACG01033244">
    <property type="protein sequence ID" value="CEK80109.1"/>
    <property type="molecule type" value="Transcribed_RNA"/>
</dbReference>
<feature type="compositionally biased region" description="Basic and acidic residues" evidence="1">
    <location>
        <begin position="49"/>
        <end position="61"/>
    </location>
</feature>
<accession>A0A0B7AJK5</accession>
<evidence type="ECO:0000256" key="1">
    <source>
        <dbReference type="SAM" id="MobiDB-lite"/>
    </source>
</evidence>
<sequence>MEELTTQPLETFENCNQNSASIHPGKFDLVDPGDSNILSYNDNTEEEERNLSDLLRSEKQVSETNSTTYMSTSTSQDTGFGSASVSEISSPVENNALIDKQQSENIANEAEGEQHDNAKFENKVTSNNMTRDENAVNTAAQKEVEDKNRETFSNNTADNQNVENGQTDDENVESAALTETDENIDSAAFTETDENVESASLTETDENVESA</sequence>
<dbReference type="AlphaFoldDB" id="A0A0B7AJK5"/>
<feature type="compositionally biased region" description="Basic and acidic residues" evidence="1">
    <location>
        <begin position="112"/>
        <end position="122"/>
    </location>
</feature>
<proteinExistence type="predicted"/>
<gene>
    <name evidence="2" type="primary">ORF119161</name>
    <name evidence="3" type="synonym">ORF119184</name>
</gene>
<feature type="compositionally biased region" description="Polar residues" evidence="1">
    <location>
        <begin position="123"/>
        <end position="140"/>
    </location>
</feature>
<protein>
    <submittedName>
        <fullName evidence="2">Uncharacterized protein</fullName>
    </submittedName>
</protein>
<dbReference type="EMBL" id="HACG01033240">
    <property type="protein sequence ID" value="CEK80105.1"/>
    <property type="molecule type" value="Transcribed_RNA"/>
</dbReference>
<evidence type="ECO:0000313" key="3">
    <source>
        <dbReference type="EMBL" id="CEK80109.1"/>
    </source>
</evidence>
<evidence type="ECO:0000313" key="2">
    <source>
        <dbReference type="EMBL" id="CEK80105.1"/>
    </source>
</evidence>
<reference evidence="2" key="1">
    <citation type="submission" date="2014-12" db="EMBL/GenBank/DDBJ databases">
        <title>Insight into the proteome of Arion vulgaris.</title>
        <authorList>
            <person name="Aradska J."/>
            <person name="Bulat T."/>
            <person name="Smidak R."/>
            <person name="Sarate P."/>
            <person name="Gangsoo J."/>
            <person name="Sialana F."/>
            <person name="Bilban M."/>
            <person name="Lubec G."/>
        </authorList>
    </citation>
    <scope>NUCLEOTIDE SEQUENCE</scope>
    <source>
        <tissue evidence="2">Skin</tissue>
    </source>
</reference>
<organism evidence="2">
    <name type="scientific">Arion vulgaris</name>
    <dbReference type="NCBI Taxonomy" id="1028688"/>
    <lineage>
        <taxon>Eukaryota</taxon>
        <taxon>Metazoa</taxon>
        <taxon>Spiralia</taxon>
        <taxon>Lophotrochozoa</taxon>
        <taxon>Mollusca</taxon>
        <taxon>Gastropoda</taxon>
        <taxon>Heterobranchia</taxon>
        <taxon>Euthyneura</taxon>
        <taxon>Panpulmonata</taxon>
        <taxon>Eupulmonata</taxon>
        <taxon>Stylommatophora</taxon>
        <taxon>Helicina</taxon>
        <taxon>Arionoidea</taxon>
        <taxon>Arionidae</taxon>
        <taxon>Arion</taxon>
    </lineage>
</organism>